<dbReference type="VEuPathDB" id="MicrosporidiaDB:H312_00384"/>
<dbReference type="AlphaFoldDB" id="A0A059F558"/>
<proteinExistence type="predicted"/>
<feature type="transmembrane region" description="Helical" evidence="1">
    <location>
        <begin position="32"/>
        <end position="48"/>
    </location>
</feature>
<protein>
    <submittedName>
        <fullName evidence="2">Uncharacterized protein</fullName>
    </submittedName>
</protein>
<name>A0A059F558_9MICR</name>
<dbReference type="HOGENOM" id="CLU_1634960_0_0_1"/>
<feature type="transmembrane region" description="Helical" evidence="1">
    <location>
        <begin position="60"/>
        <end position="83"/>
    </location>
</feature>
<keyword evidence="1" id="KW-0812">Transmembrane</keyword>
<dbReference type="EMBL" id="KK365132">
    <property type="protein sequence ID" value="KCZ82109.1"/>
    <property type="molecule type" value="Genomic_DNA"/>
</dbReference>
<organism evidence="2 3">
    <name type="scientific">Anncaliia algerae PRA339</name>
    <dbReference type="NCBI Taxonomy" id="1288291"/>
    <lineage>
        <taxon>Eukaryota</taxon>
        <taxon>Fungi</taxon>
        <taxon>Fungi incertae sedis</taxon>
        <taxon>Microsporidia</taxon>
        <taxon>Tubulinosematoidea</taxon>
        <taxon>Tubulinosematidae</taxon>
        <taxon>Anncaliia</taxon>
    </lineage>
</organism>
<reference evidence="2 3" key="2">
    <citation type="submission" date="2014-03" db="EMBL/GenBank/DDBJ databases">
        <title>The Genome Sequence of Anncaliia algerae insect isolate PRA339.</title>
        <authorList>
            <consortium name="The Broad Institute Genome Sequencing Platform"/>
            <consortium name="The Broad Institute Genome Sequencing Center for Infectious Disease"/>
            <person name="Cuomo C."/>
            <person name="Becnel J."/>
            <person name="Sanscrainte N."/>
            <person name="Walker B."/>
            <person name="Young S.K."/>
            <person name="Zeng Q."/>
            <person name="Gargeya S."/>
            <person name="Fitzgerald M."/>
            <person name="Haas B."/>
            <person name="Abouelleil A."/>
            <person name="Alvarado L."/>
            <person name="Arachchi H.M."/>
            <person name="Berlin A.M."/>
            <person name="Chapman S.B."/>
            <person name="Dewar J."/>
            <person name="Goldberg J."/>
            <person name="Griggs A."/>
            <person name="Gujja S."/>
            <person name="Hansen M."/>
            <person name="Howarth C."/>
            <person name="Imamovic A."/>
            <person name="Larimer J."/>
            <person name="McCowan C."/>
            <person name="Murphy C."/>
            <person name="Neiman D."/>
            <person name="Pearson M."/>
            <person name="Priest M."/>
            <person name="Roberts A."/>
            <person name="Saif S."/>
            <person name="Shea T."/>
            <person name="Sisk P."/>
            <person name="Sykes S."/>
            <person name="Wortman J."/>
            <person name="Nusbaum C."/>
            <person name="Birren B."/>
        </authorList>
    </citation>
    <scope>NUCLEOTIDE SEQUENCE [LARGE SCALE GENOMIC DNA]</scope>
    <source>
        <strain evidence="2 3">PRA339</strain>
    </source>
</reference>
<accession>A0A059F558</accession>
<keyword evidence="1" id="KW-1133">Transmembrane helix</keyword>
<evidence type="ECO:0000313" key="2">
    <source>
        <dbReference type="EMBL" id="KCZ82109.1"/>
    </source>
</evidence>
<sequence>MSETLKIIELLLFKDKILRHYIFNMVIDKKKLIIFKLFIVWIKIMLYANGTKANLTCFSLFKDFCGIVIESVLYFIFIMSIFFVNANEIIWSLLFGDYVHVFEFLFIIWNYEDQELYSWIINILTLILHIKIIRIIKGCSYKRAIVGISCAKVLSSISVRFF</sequence>
<feature type="transmembrane region" description="Helical" evidence="1">
    <location>
        <begin position="116"/>
        <end position="133"/>
    </location>
</feature>
<keyword evidence="1" id="KW-0472">Membrane</keyword>
<evidence type="ECO:0000256" key="1">
    <source>
        <dbReference type="SAM" id="Phobius"/>
    </source>
</evidence>
<dbReference type="Proteomes" id="UP000030655">
    <property type="component" value="Unassembled WGS sequence"/>
</dbReference>
<feature type="transmembrane region" description="Helical" evidence="1">
    <location>
        <begin position="90"/>
        <end position="110"/>
    </location>
</feature>
<evidence type="ECO:0000313" key="3">
    <source>
        <dbReference type="Proteomes" id="UP000030655"/>
    </source>
</evidence>
<gene>
    <name evidence="2" type="ORF">H312_00384</name>
</gene>
<keyword evidence="3" id="KW-1185">Reference proteome</keyword>
<reference evidence="3" key="1">
    <citation type="submission" date="2013-02" db="EMBL/GenBank/DDBJ databases">
        <authorList>
            <consortium name="The Broad Institute Genome Sequencing Platform"/>
            <person name="Cuomo C."/>
            <person name="Becnel J."/>
            <person name="Sanscrainte N."/>
            <person name="Walker B."/>
            <person name="Young S.K."/>
            <person name="Zeng Q."/>
            <person name="Gargeya S."/>
            <person name="Fitzgerald M."/>
            <person name="Haas B."/>
            <person name="Abouelleil A."/>
            <person name="Alvarado L."/>
            <person name="Arachchi H.M."/>
            <person name="Berlin A.M."/>
            <person name="Chapman S.B."/>
            <person name="Dewar J."/>
            <person name="Goldberg J."/>
            <person name="Griggs A."/>
            <person name="Gujja S."/>
            <person name="Hansen M."/>
            <person name="Howarth C."/>
            <person name="Imamovic A."/>
            <person name="Larimer J."/>
            <person name="McCowan C."/>
            <person name="Murphy C."/>
            <person name="Neiman D."/>
            <person name="Pearson M."/>
            <person name="Priest M."/>
            <person name="Roberts A."/>
            <person name="Saif S."/>
            <person name="Shea T."/>
            <person name="Sisk P."/>
            <person name="Sykes S."/>
            <person name="Wortman J."/>
            <person name="Nusbaum C."/>
            <person name="Birren B."/>
        </authorList>
    </citation>
    <scope>NUCLEOTIDE SEQUENCE [LARGE SCALE GENOMIC DNA]</scope>
    <source>
        <strain evidence="3">PRA339</strain>
    </source>
</reference>